<sequence>MNDCGSTDEFPVLLNGRRELSTLYVEDDVTWVLEYDGGLEKIPVDASGGQQGNISYERSDVVAVNRAQRRPYAGILLEWRCDSIEARTGE</sequence>
<gene>
    <name evidence="1" type="ORF">CRG98_018193</name>
</gene>
<reference evidence="1 2" key="1">
    <citation type="submission" date="2017-11" db="EMBL/GenBank/DDBJ databases">
        <title>De-novo sequencing of pomegranate (Punica granatum L.) genome.</title>
        <authorList>
            <person name="Akparov Z."/>
            <person name="Amiraslanov A."/>
            <person name="Hajiyeva S."/>
            <person name="Abbasov M."/>
            <person name="Kaur K."/>
            <person name="Hamwieh A."/>
            <person name="Solovyev V."/>
            <person name="Salamov A."/>
            <person name="Braich B."/>
            <person name="Kosarev P."/>
            <person name="Mahmoud A."/>
            <person name="Hajiyev E."/>
            <person name="Babayeva S."/>
            <person name="Izzatullayeva V."/>
            <person name="Mammadov A."/>
            <person name="Mammadov A."/>
            <person name="Sharifova S."/>
            <person name="Ojaghi J."/>
            <person name="Eynullazada K."/>
            <person name="Bayramov B."/>
            <person name="Abdulazimova A."/>
            <person name="Shahmuradov I."/>
        </authorList>
    </citation>
    <scope>NUCLEOTIDE SEQUENCE [LARGE SCALE GENOMIC DNA]</scope>
    <source>
        <strain evidence="2">cv. AG2017</strain>
        <tissue evidence="1">Leaf</tissue>
    </source>
</reference>
<organism evidence="1 2">
    <name type="scientific">Punica granatum</name>
    <name type="common">Pomegranate</name>
    <dbReference type="NCBI Taxonomy" id="22663"/>
    <lineage>
        <taxon>Eukaryota</taxon>
        <taxon>Viridiplantae</taxon>
        <taxon>Streptophyta</taxon>
        <taxon>Embryophyta</taxon>
        <taxon>Tracheophyta</taxon>
        <taxon>Spermatophyta</taxon>
        <taxon>Magnoliopsida</taxon>
        <taxon>eudicotyledons</taxon>
        <taxon>Gunneridae</taxon>
        <taxon>Pentapetalae</taxon>
        <taxon>rosids</taxon>
        <taxon>malvids</taxon>
        <taxon>Myrtales</taxon>
        <taxon>Lythraceae</taxon>
        <taxon>Punica</taxon>
    </lineage>
</organism>
<accession>A0A2I0JYK1</accession>
<evidence type="ECO:0000313" key="1">
    <source>
        <dbReference type="EMBL" id="PKI61419.1"/>
    </source>
</evidence>
<proteinExistence type="predicted"/>
<dbReference type="EMBL" id="PGOL01001040">
    <property type="protein sequence ID" value="PKI61419.1"/>
    <property type="molecule type" value="Genomic_DNA"/>
</dbReference>
<protein>
    <submittedName>
        <fullName evidence="1">Uncharacterized protein</fullName>
    </submittedName>
</protein>
<comment type="caution">
    <text evidence="1">The sequence shown here is derived from an EMBL/GenBank/DDBJ whole genome shotgun (WGS) entry which is preliminary data.</text>
</comment>
<dbReference type="Proteomes" id="UP000233551">
    <property type="component" value="Unassembled WGS sequence"/>
</dbReference>
<keyword evidence="2" id="KW-1185">Reference proteome</keyword>
<dbReference type="AlphaFoldDB" id="A0A2I0JYK1"/>
<name>A0A2I0JYK1_PUNGR</name>
<evidence type="ECO:0000313" key="2">
    <source>
        <dbReference type="Proteomes" id="UP000233551"/>
    </source>
</evidence>